<name>A0A952AJE0_9BACT</name>
<proteinExistence type="predicted"/>
<accession>A0A952AJE0</accession>
<protein>
    <submittedName>
        <fullName evidence="1">Uncharacterized protein</fullName>
    </submittedName>
</protein>
<comment type="caution">
    <text evidence="1">The sequence shown here is derived from an EMBL/GenBank/DDBJ whole genome shotgun (WGS) entry which is preliminary data.</text>
</comment>
<reference evidence="1" key="1">
    <citation type="journal article" date="2022" name="ISME J.">
        <title>A general approach to explore prokaryotic protein glycosylation reveals the unique surface layer modulation of an anammox bacterium.</title>
        <authorList>
            <person name="Pabst M."/>
            <person name="Grouzdev D.S."/>
            <person name="Lawson C.E."/>
            <person name="Kleikamp H.B.C."/>
            <person name="de Ram C."/>
            <person name="Louwen R."/>
            <person name="Lin Y.M."/>
            <person name="Lucker S."/>
            <person name="van Loosdrecht M.C.M."/>
            <person name="Laureni M."/>
        </authorList>
    </citation>
    <scope>NUCLEOTIDE SEQUENCE</scope>
    <source>
        <strain evidence="1">BROCD043</strain>
    </source>
</reference>
<dbReference type="Proteomes" id="UP000781173">
    <property type="component" value="Unassembled WGS sequence"/>
</dbReference>
<evidence type="ECO:0000313" key="1">
    <source>
        <dbReference type="EMBL" id="MBW7953187.1"/>
    </source>
</evidence>
<sequence>MPLIKRSSHNSPIKVLLGLGLFALLHFLLVQLAFTEYPDPLQAKFNEPLGNKNEPSVLSGSLSICGGTCVTNQDCRPSTGGAPVICHNGRCANVNCPNNTTAGTICYCGNTRGCGQRCGKNQLPLCGDGVSECGFIFTQPGSFCNESYNPGVSDPNYNQYCLPTDPKNGYSRTRCPANLIAASYLVKPDGTQARTQAEVVESCVEANSAPTTSGIVVSNQICQNGAVISGPGASWSGIHSGSASSGINNPLRVRVTYSDNNGINDLRFLQIFLAETSRGTNPDTINLAFAAHGTIDYQSGSPRIVARTSGTSVPVVGNSRTAVCSGTNQILCNIDNLPSAVNAYAHPVSINTLNENNLSVEWDLGFKSNFNGPVRLYARVTDSRGSASSWVTIANWNIDLQAPNTTITSSLQNAQAVVVNYQASDNNGTVTSIRKECASNLLPEESITLQQVFPAIAGTNSRTFTGNSTYTPCFDSQSGQTFYQVNDVSRNGMITFRMTASDIACNYSPSTSANLSLKSPWFTTLSGDAYANQGYRQTTLADINEINNALLPTLHQKIPYIAQYSLMQGINSTYAKPSQFNFLLNNYQDDNDKPRASTNFPDWYTYISNRVDNVLSASQIKTVSESSTFADLTTESLAKQLEIDLVSGGFPGATVKDRVNVIRFQNNLSLTNITCNTKTIFIVEGDLSLNPNLSINDNPLSGIINGCMFVVKGKTIILQSYPRTVNPRTLSATPPPLNTATRYDSVNAFIVTDEFESPFDAQFEGLIINGSVIANKSINFNRDNGVFLNSRTPAEIITYEGGRYINLFGSIIQAPQDFNISEKAFLESF</sequence>
<evidence type="ECO:0000313" key="2">
    <source>
        <dbReference type="Proteomes" id="UP000781173"/>
    </source>
</evidence>
<dbReference type="EMBL" id="JACFOF010000001">
    <property type="protein sequence ID" value="MBW7953187.1"/>
    <property type="molecule type" value="Genomic_DNA"/>
</dbReference>
<gene>
    <name evidence="1" type="ORF">H3C67_00150</name>
</gene>
<dbReference type="AlphaFoldDB" id="A0A952AJE0"/>
<organism evidence="1 2">
    <name type="scientific">Candidatus Dojkabacteria bacterium</name>
    <dbReference type="NCBI Taxonomy" id="2099670"/>
    <lineage>
        <taxon>Bacteria</taxon>
        <taxon>Candidatus Dojkabacteria</taxon>
    </lineage>
</organism>